<reference evidence="2" key="1">
    <citation type="submission" date="2022-11" db="EMBL/GenBank/DDBJ databases">
        <authorList>
            <person name="Scott C."/>
            <person name="Bruce N."/>
        </authorList>
    </citation>
    <scope>NUCLEOTIDE SEQUENCE</scope>
</reference>
<comment type="caution">
    <text evidence="2">The sequence shown here is derived from an EMBL/GenBank/DDBJ whole genome shotgun (WGS) entry which is preliminary data.</text>
</comment>
<dbReference type="Gene3D" id="3.30.565.10">
    <property type="entry name" value="Histidine kinase-like ATPase, C-terminal domain"/>
    <property type="match status" value="1"/>
</dbReference>
<evidence type="ECO:0000313" key="2">
    <source>
        <dbReference type="EMBL" id="CAI4211980.1"/>
    </source>
</evidence>
<feature type="non-terminal residue" evidence="2">
    <location>
        <position position="1"/>
    </location>
</feature>
<evidence type="ECO:0000256" key="1">
    <source>
        <dbReference type="ARBA" id="ARBA00022553"/>
    </source>
</evidence>
<dbReference type="InterPro" id="IPR050956">
    <property type="entry name" value="2C_system_His_kinase"/>
</dbReference>
<name>A0A9P1GX73_9PEZI</name>
<gene>
    <name evidence="2" type="ORF">PPNO1_LOCUS1749</name>
</gene>
<keyword evidence="1" id="KW-0597">Phosphoprotein</keyword>
<dbReference type="PANTHER" id="PTHR43719:SF30">
    <property type="entry name" value="TWO-COMPONENT SYSTEM RESPONSE REGULATOR"/>
    <property type="match status" value="1"/>
</dbReference>
<dbReference type="OrthoDB" id="303614at2759"/>
<proteinExistence type="predicted"/>
<dbReference type="SUPFAM" id="SSF55874">
    <property type="entry name" value="ATPase domain of HSP90 chaperone/DNA topoisomerase II/histidine kinase"/>
    <property type="match status" value="1"/>
</dbReference>
<dbReference type="InterPro" id="IPR036890">
    <property type="entry name" value="HATPase_C_sf"/>
</dbReference>
<dbReference type="PANTHER" id="PTHR43719">
    <property type="entry name" value="TWO-COMPONENT HISTIDINE KINASE"/>
    <property type="match status" value="1"/>
</dbReference>
<dbReference type="EMBL" id="CALLCH030000003">
    <property type="protein sequence ID" value="CAI4211980.1"/>
    <property type="molecule type" value="Genomic_DNA"/>
</dbReference>
<sequence>PKSIVDDILTVSKLDSNLLVITPVPSQPVEIIRRAVKMFDPELQAKGIVMIREVHPSLEQMRIDWVMLDPSRVLQILINLITNAIKFTAGVPKRAITVAVSYIPTKATNQAASLTLNDDWGDGEIVYIRFQ</sequence>
<dbReference type="Proteomes" id="UP000838763">
    <property type="component" value="Unassembled WGS sequence"/>
</dbReference>
<keyword evidence="3" id="KW-1185">Reference proteome</keyword>
<organism evidence="2 3">
    <name type="scientific">Parascedosporium putredinis</name>
    <dbReference type="NCBI Taxonomy" id="1442378"/>
    <lineage>
        <taxon>Eukaryota</taxon>
        <taxon>Fungi</taxon>
        <taxon>Dikarya</taxon>
        <taxon>Ascomycota</taxon>
        <taxon>Pezizomycotina</taxon>
        <taxon>Sordariomycetes</taxon>
        <taxon>Hypocreomycetidae</taxon>
        <taxon>Microascales</taxon>
        <taxon>Microascaceae</taxon>
        <taxon>Parascedosporium</taxon>
    </lineage>
</organism>
<protein>
    <submittedName>
        <fullName evidence="2">Uncharacterized protein</fullName>
    </submittedName>
</protein>
<evidence type="ECO:0000313" key="3">
    <source>
        <dbReference type="Proteomes" id="UP000838763"/>
    </source>
</evidence>
<dbReference type="AlphaFoldDB" id="A0A9P1GX73"/>
<feature type="non-terminal residue" evidence="2">
    <location>
        <position position="131"/>
    </location>
</feature>
<accession>A0A9P1GX73</accession>